<dbReference type="OMA" id="DAWIDPL"/>
<dbReference type="HOGENOM" id="CLU_343569_0_0_1"/>
<dbReference type="eggNOG" id="KOG2234">
    <property type="taxonomic scope" value="Eukaryota"/>
</dbReference>
<proteinExistence type="predicted"/>
<feature type="transmembrane region" description="Helical" evidence="6">
    <location>
        <begin position="403"/>
        <end position="419"/>
    </location>
</feature>
<evidence type="ECO:0000313" key="7">
    <source>
        <dbReference type="EMBL" id="GAA94910.1"/>
    </source>
</evidence>
<feature type="transmembrane region" description="Helical" evidence="6">
    <location>
        <begin position="326"/>
        <end position="345"/>
    </location>
</feature>
<organism evidence="7 8">
    <name type="scientific">Mixia osmundae (strain CBS 9802 / IAM 14324 / JCM 22182 / KY 12970)</name>
    <dbReference type="NCBI Taxonomy" id="764103"/>
    <lineage>
        <taxon>Eukaryota</taxon>
        <taxon>Fungi</taxon>
        <taxon>Dikarya</taxon>
        <taxon>Basidiomycota</taxon>
        <taxon>Pucciniomycotina</taxon>
        <taxon>Mixiomycetes</taxon>
        <taxon>Mixiales</taxon>
        <taxon>Mixiaceae</taxon>
        <taxon>Mixia</taxon>
    </lineage>
</organism>
<dbReference type="GO" id="GO:0015165">
    <property type="term" value="F:pyrimidine nucleotide-sugar transmembrane transporter activity"/>
    <property type="evidence" value="ECO:0007669"/>
    <property type="project" value="InterPro"/>
</dbReference>
<evidence type="ECO:0000256" key="6">
    <source>
        <dbReference type="SAM" id="Phobius"/>
    </source>
</evidence>
<keyword evidence="4 6" id="KW-0472">Membrane</keyword>
<dbReference type="Proteomes" id="UP000009131">
    <property type="component" value="Unassembled WGS sequence"/>
</dbReference>
<feature type="transmembrane region" description="Helical" evidence="6">
    <location>
        <begin position="178"/>
        <end position="200"/>
    </location>
</feature>
<dbReference type="STRING" id="764103.G7DWF0"/>
<dbReference type="GO" id="GO:0000139">
    <property type="term" value="C:Golgi membrane"/>
    <property type="evidence" value="ECO:0007669"/>
    <property type="project" value="InterPro"/>
</dbReference>
<dbReference type="AlphaFoldDB" id="G7DWF0"/>
<dbReference type="PANTHER" id="PTHR10231">
    <property type="entry name" value="NUCLEOTIDE-SUGAR TRANSMEMBRANE TRANSPORTER"/>
    <property type="match status" value="1"/>
</dbReference>
<keyword evidence="2 6" id="KW-0812">Transmembrane</keyword>
<dbReference type="InterPro" id="IPR007271">
    <property type="entry name" value="Nuc_sug_transpt"/>
</dbReference>
<dbReference type="RefSeq" id="XP_014565861.1">
    <property type="nucleotide sequence ID" value="XM_014710375.1"/>
</dbReference>
<evidence type="ECO:0000256" key="1">
    <source>
        <dbReference type="ARBA" id="ARBA00004141"/>
    </source>
</evidence>
<gene>
    <name evidence="7" type="primary">Mo01565</name>
    <name evidence="7" type="ORF">E5Q_01565</name>
</gene>
<evidence type="ECO:0000256" key="3">
    <source>
        <dbReference type="ARBA" id="ARBA00022989"/>
    </source>
</evidence>
<feature type="transmembrane region" description="Helical" evidence="6">
    <location>
        <begin position="232"/>
        <end position="251"/>
    </location>
</feature>
<comment type="caution">
    <text evidence="7">The sequence shown here is derived from an EMBL/GenBank/DDBJ whole genome shotgun (WGS) entry which is preliminary data.</text>
</comment>
<feature type="region of interest" description="Disordered" evidence="5">
    <location>
        <begin position="740"/>
        <end position="759"/>
    </location>
</feature>
<feature type="transmembrane region" description="Helical" evidence="6">
    <location>
        <begin position="295"/>
        <end position="319"/>
    </location>
</feature>
<evidence type="ECO:0000256" key="5">
    <source>
        <dbReference type="SAM" id="MobiDB-lite"/>
    </source>
</evidence>
<accession>G7DWF0</accession>
<keyword evidence="8" id="KW-1185">Reference proteome</keyword>
<sequence length="824" mass="90357">MAQRCLSVLRRRQSRPMNARDTRPECLLRGSVQDLGQCDTACSSTRLPCRSCARSRPVLHLDLFQGIAKSWRLHLLTSVISHADRAAQTWHIVRAIRALQRLEAFHYEQLETYEPKSGSLVRDVQLASLSGLQTFVSAFKRFRQDVKSIPVFGFAFLALLYAANNHAAFAVFRQADPGTIQLVKGSGTLISALILTLFLLRPIPSPQWLILTLQACALTVTQTGNIHLHYSISLYLLLIAMTCLSSAAGVINDHLCKATEVSLHAQNVVLYSIGAATNVYFFLSRLAPAGSPTFWQGYGSFGAVMLILSNASIGLIITAVYKYGDAVLKGVATSVTMALMLLISAEFFDAPVTWTALFGAIGVLVATWAYVGAGNLAKAAAAAEPKVGTGAPASPPATRQRSGLALTVLIFIAVVMSLSDSNAVAHASGPSPARQALDFFNTTVAIVRYGIQHGPERAGYMDLYRPFFQSMHISYSDPPTGEITPEVDHIGWRSGAHLVSAGLASLLLRQNSSATGVLYFHFDAWIDPLRFTDMPLDKFWIPFSGNPRTGCYVIDSLRAPPRAYDWWGFRDERLEAPLPKALKEIAELPQAYVVDQEVLCVGFADIFYVPQRCFEDLIRLAAVFEKHHVFHEIALINLVRIIEATYAARNNESVISWLVQDDADAGGCWGDCCRPAPDAQPDIVRRFRCGHRLDFLRPDSVEAHYGPIRQMLQNESVVFINSDDKLVVPSDTYARLANDSTGTAGAQPAGSASIVSQSGRDSHQTALRSWQSRYHAPDNPSMIDLQFLLHCDLPPRLHNSLTPGVLASSKNGSACVNIHPLVWR</sequence>
<evidence type="ECO:0000256" key="2">
    <source>
        <dbReference type="ARBA" id="ARBA00022692"/>
    </source>
</evidence>
<feature type="transmembrane region" description="Helical" evidence="6">
    <location>
        <begin position="263"/>
        <end position="283"/>
    </location>
</feature>
<reference evidence="7 8" key="1">
    <citation type="journal article" date="2011" name="J. Gen. Appl. Microbiol.">
        <title>Draft genome sequencing of the enigmatic basidiomycete Mixia osmundae.</title>
        <authorList>
            <person name="Nishida H."/>
            <person name="Nagatsuka Y."/>
            <person name="Sugiyama J."/>
        </authorList>
    </citation>
    <scope>NUCLEOTIDE SEQUENCE [LARGE SCALE GENOMIC DNA]</scope>
    <source>
        <strain evidence="8">CBS 9802 / IAM 14324 / JCM 22182 / KY 12970</strain>
    </source>
</reference>
<reference evidence="7 8" key="2">
    <citation type="journal article" date="2012" name="Open Biol.">
        <title>Characteristics of nucleosomes and linker DNA regions on the genome of the basidiomycete Mixia osmundae revealed by mono- and dinucleosome mapping.</title>
        <authorList>
            <person name="Nishida H."/>
            <person name="Kondo S."/>
            <person name="Matsumoto T."/>
            <person name="Suzuki Y."/>
            <person name="Yoshikawa H."/>
            <person name="Taylor T.D."/>
            <person name="Sugiyama J."/>
        </authorList>
    </citation>
    <scope>NUCLEOTIDE SEQUENCE [LARGE SCALE GENOMIC DNA]</scope>
    <source>
        <strain evidence="8">CBS 9802 / IAM 14324 / JCM 22182 / KY 12970</strain>
    </source>
</reference>
<name>G7DWF0_MIXOS</name>
<keyword evidence="3 6" id="KW-1133">Transmembrane helix</keyword>
<protein>
    <submittedName>
        <fullName evidence="7">Uncharacterized protein</fullName>
    </submittedName>
</protein>
<dbReference type="Pfam" id="PF04142">
    <property type="entry name" value="Nuc_sug_transp"/>
    <property type="match status" value="1"/>
</dbReference>
<comment type="subcellular location">
    <subcellularLocation>
        <location evidence="1">Membrane</location>
        <topology evidence="1">Multi-pass membrane protein</topology>
    </subcellularLocation>
</comment>
<dbReference type="InParanoid" id="G7DWF0"/>
<feature type="transmembrane region" description="Helical" evidence="6">
    <location>
        <begin position="351"/>
        <end position="371"/>
    </location>
</feature>
<evidence type="ECO:0000313" key="8">
    <source>
        <dbReference type="Proteomes" id="UP000009131"/>
    </source>
</evidence>
<feature type="transmembrane region" description="Helical" evidence="6">
    <location>
        <begin position="149"/>
        <end position="172"/>
    </location>
</feature>
<dbReference type="EMBL" id="BABT02000050">
    <property type="protein sequence ID" value="GAA94910.1"/>
    <property type="molecule type" value="Genomic_DNA"/>
</dbReference>
<dbReference type="OrthoDB" id="2520361at2759"/>
<evidence type="ECO:0000256" key="4">
    <source>
        <dbReference type="ARBA" id="ARBA00023136"/>
    </source>
</evidence>